<evidence type="ECO:0008006" key="15">
    <source>
        <dbReference type="Google" id="ProtNLM"/>
    </source>
</evidence>
<dbReference type="Pfam" id="PF23039">
    <property type="entry name" value="TMEM132_3rd"/>
    <property type="match status" value="1"/>
</dbReference>
<keyword evidence="14" id="KW-1185">Reference proteome</keyword>
<comment type="subcellular location">
    <subcellularLocation>
        <location evidence="1">Membrane</location>
        <topology evidence="1">Single-pass type I membrane protein</topology>
    </subcellularLocation>
</comment>
<protein>
    <recommendedName>
        <fullName evidence="15">Transmembrane protein 132C</fullName>
    </recommendedName>
</protein>
<dbReference type="InterPro" id="IPR031436">
    <property type="entry name" value="TMEM132_C"/>
</dbReference>
<dbReference type="Proteomes" id="UP000005408">
    <property type="component" value="Unassembled WGS sequence"/>
</dbReference>
<evidence type="ECO:0000256" key="7">
    <source>
        <dbReference type="SAM" id="Phobius"/>
    </source>
</evidence>
<feature type="region of interest" description="Disordered" evidence="6">
    <location>
        <begin position="129"/>
        <end position="150"/>
    </location>
</feature>
<evidence type="ECO:0000313" key="14">
    <source>
        <dbReference type="Proteomes" id="UP000005408"/>
    </source>
</evidence>
<feature type="domain" description="Transmembrane protein family 132 fourth" evidence="9">
    <location>
        <begin position="401"/>
        <end position="495"/>
    </location>
</feature>
<feature type="domain" description="Transmembrane protein TMEM132 C-terminal" evidence="8">
    <location>
        <begin position="878"/>
        <end position="947"/>
    </location>
</feature>
<sequence>MAQVLIHISLIYYVLCFGCSLGLEIYFNDPNDGYFLKPVYHKKQLWDPLTRREDFIVTQPSEEYVLGVRSGSYEKEQVIPQDISSIYPNLDHVDKPIYHGTVFGRDVSAKVVTDNLSLKYPRLQVLIHSSPHQKNKEERRPSETGATDSSSIVDDGLCGHVFVQHDKEELSSICVLGPGDSACVNGITLPSAWWQDHLTVRVYYAFSQKGENQECASASNSIVPGRLFEKSVLSSRRFLAKIVLSENMKEFQREREEDILIDVPTNAFDPGTVFEVPIKFDAGSDMRNLVMSARVRQGLMIIGAEADRDGPWLVHVDIDKNSKAATVMAYLKDPQNYKISNLVQDVFAWRLQVEPSISNVESGRVVWSIKYDKDGRGEKYFSSESQVVSKINLRSKGNEKLVTIVKVEEILNFAMLTGVTQTYPLRVYLVRDTDTLMDATGHAACHSKETDVLKVRPDCSYVYVNGSESRGSHNVTIITKSGQHTAFTTVRVWIPMNPLDIQISDAKLSRIRSWKVGSFKNKRRSRSKRVVDLGMLTHPSILLSKKYKNHYGKSCSLRFQQSLVDVYVKFYIATSAGYDYFINRQAALKITHLLKNQMRVADPRIVSLEDSILQGQSPGLTEVQVTTTNGRVLAARIIRVGNDKVEIARVIVNLVTGISLDVYPSQDIPGAWSAKGHIYSKFQSKWQSGILDVHIEYSDGTRFPLDKVSDADFYLDMENRNQVLIKVVGNLVSNLSDIKVYAVSEGRAESIKASLKQGRSCPKKKIPTLSTGYVITEADFSQVNQVQSDRLFSDGHYGDNRASDRYDNVYMPKKPQDLDKLVKQQQSHKGQDVKNKKLSQANPSQTLVVLNDLEKDLAKNNPQIQDYVSLNSQTMKEPLQSPNDSKLSPLEIGMYVLIAVFCVGISVFLINCIVFMVRHKKKRKVHKRSHKEPVYQAKDWVWIGRATLERSSVKTECSQSLMPAEDFNGNHTSHLRSTSSQSRSSSSRGNSANSSNRNSFVSTIKGSECSIRITANPLSEDTNSNSNRNSETASQSSPTVPEEKWDYEAMGLSLDQLADYFDNLKESSA</sequence>
<organism evidence="13 14">
    <name type="scientific">Magallana gigas</name>
    <name type="common">Pacific oyster</name>
    <name type="synonym">Crassostrea gigas</name>
    <dbReference type="NCBI Taxonomy" id="29159"/>
    <lineage>
        <taxon>Eukaryota</taxon>
        <taxon>Metazoa</taxon>
        <taxon>Spiralia</taxon>
        <taxon>Lophotrochozoa</taxon>
        <taxon>Mollusca</taxon>
        <taxon>Bivalvia</taxon>
        <taxon>Autobranchia</taxon>
        <taxon>Pteriomorphia</taxon>
        <taxon>Ostreida</taxon>
        <taxon>Ostreoidea</taxon>
        <taxon>Ostreidae</taxon>
        <taxon>Magallana</taxon>
    </lineage>
</organism>
<dbReference type="Pfam" id="PF23487">
    <property type="entry name" value="Ig_TMEM132_6th"/>
    <property type="match status" value="1"/>
</dbReference>
<feature type="region of interest" description="Disordered" evidence="6">
    <location>
        <begin position="963"/>
        <end position="1000"/>
    </location>
</feature>
<feature type="region of interest" description="Disordered" evidence="6">
    <location>
        <begin position="1014"/>
        <end position="1044"/>
    </location>
</feature>
<dbReference type="EnsemblMetazoa" id="G22865.1">
    <property type="protein sequence ID" value="G22865.1:cds"/>
    <property type="gene ID" value="G22865"/>
</dbReference>
<dbReference type="InterPro" id="IPR055424">
    <property type="entry name" value="Ig_TMEM132_6th"/>
</dbReference>
<evidence type="ECO:0000256" key="6">
    <source>
        <dbReference type="SAM" id="MobiDB-lite"/>
    </source>
</evidence>
<reference evidence="13" key="1">
    <citation type="submission" date="2022-08" db="UniProtKB">
        <authorList>
            <consortium name="EnsemblMetazoa"/>
        </authorList>
    </citation>
    <scope>IDENTIFICATION</scope>
    <source>
        <strain evidence="13">05x7-T-G4-1.051#20</strain>
    </source>
</reference>
<name>A0A8W8KC46_MAGGI</name>
<dbReference type="Pfam" id="PF16070">
    <property type="entry name" value="Ig_TMEM132_4th"/>
    <property type="match status" value="1"/>
</dbReference>
<dbReference type="InterPro" id="IPR026307">
    <property type="entry name" value="TMEM132"/>
</dbReference>
<keyword evidence="4 7" id="KW-1133">Transmembrane helix</keyword>
<accession>A0A8W8KC46</accession>
<feature type="compositionally biased region" description="Polar residues" evidence="6">
    <location>
        <begin position="1016"/>
        <end position="1039"/>
    </location>
</feature>
<evidence type="ECO:0000256" key="5">
    <source>
        <dbReference type="ARBA" id="ARBA00023136"/>
    </source>
</evidence>
<dbReference type="InterPro" id="IPR055421">
    <property type="entry name" value="TMEM132_3rd"/>
</dbReference>
<dbReference type="AlphaFoldDB" id="A0A8W8KC46"/>
<comment type="similarity">
    <text evidence="2">Belongs to the TMEM132 family.</text>
</comment>
<dbReference type="OMA" id="VYEVFSW"/>
<feature type="compositionally biased region" description="Low complexity" evidence="6">
    <location>
        <begin position="975"/>
        <end position="1000"/>
    </location>
</feature>
<evidence type="ECO:0000256" key="3">
    <source>
        <dbReference type="ARBA" id="ARBA00022692"/>
    </source>
</evidence>
<evidence type="ECO:0000256" key="2">
    <source>
        <dbReference type="ARBA" id="ARBA00006166"/>
    </source>
</evidence>
<feature type="transmembrane region" description="Helical" evidence="7">
    <location>
        <begin position="892"/>
        <end position="917"/>
    </location>
</feature>
<evidence type="ECO:0000259" key="12">
    <source>
        <dbReference type="Pfam" id="PF23487"/>
    </source>
</evidence>
<keyword evidence="5 7" id="KW-0472">Membrane</keyword>
<feature type="compositionally biased region" description="Basic and acidic residues" evidence="6">
    <location>
        <begin position="791"/>
        <end position="807"/>
    </location>
</feature>
<evidence type="ECO:0000259" key="9">
    <source>
        <dbReference type="Pfam" id="PF16070"/>
    </source>
</evidence>
<dbReference type="OrthoDB" id="10026202at2759"/>
<dbReference type="PANTHER" id="PTHR13388:SF11">
    <property type="entry name" value="DETONATOR, ISOFORM E"/>
    <property type="match status" value="1"/>
</dbReference>
<dbReference type="PANTHER" id="PTHR13388">
    <property type="entry name" value="DETONATOR, ISOFORM E"/>
    <property type="match status" value="1"/>
</dbReference>
<evidence type="ECO:0000256" key="4">
    <source>
        <dbReference type="ARBA" id="ARBA00022989"/>
    </source>
</evidence>
<feature type="domain" description="Transmembrane protein TMEM132 cohesin-like" evidence="10">
    <location>
        <begin position="257"/>
        <end position="391"/>
    </location>
</feature>
<evidence type="ECO:0000259" key="11">
    <source>
        <dbReference type="Pfam" id="PF23486"/>
    </source>
</evidence>
<dbReference type="InterPro" id="IPR031437">
    <property type="entry name" value="Ig_TMEM132_4th"/>
</dbReference>
<dbReference type="GO" id="GO:0016020">
    <property type="term" value="C:membrane"/>
    <property type="evidence" value="ECO:0007669"/>
    <property type="project" value="UniProtKB-SubCell"/>
</dbReference>
<evidence type="ECO:0000313" key="13">
    <source>
        <dbReference type="EnsemblMetazoa" id="G22865.1:cds"/>
    </source>
</evidence>
<proteinExistence type="inferred from homology"/>
<evidence type="ECO:0000256" key="1">
    <source>
        <dbReference type="ARBA" id="ARBA00004479"/>
    </source>
</evidence>
<dbReference type="Pfam" id="PF23486">
    <property type="entry name" value="Ig_TMEM132_5th"/>
    <property type="match status" value="1"/>
</dbReference>
<dbReference type="Pfam" id="PF15706">
    <property type="entry name" value="TMEM132_C"/>
    <property type="match status" value="1"/>
</dbReference>
<dbReference type="InterPro" id="IPR055423">
    <property type="entry name" value="Ig_TMEM132_5th"/>
</dbReference>
<feature type="domain" description="Transmembrane protein TMEM132 sixth" evidence="12">
    <location>
        <begin position="647"/>
        <end position="762"/>
    </location>
</feature>
<feature type="domain" description="Transmembrane protein TMEM132 fifth" evidence="11">
    <location>
        <begin position="501"/>
        <end position="645"/>
    </location>
</feature>
<feature type="region of interest" description="Disordered" evidence="6">
    <location>
        <begin position="791"/>
        <end position="810"/>
    </location>
</feature>
<evidence type="ECO:0000259" key="10">
    <source>
        <dbReference type="Pfam" id="PF23039"/>
    </source>
</evidence>
<evidence type="ECO:0000259" key="8">
    <source>
        <dbReference type="Pfam" id="PF15706"/>
    </source>
</evidence>
<keyword evidence="3 7" id="KW-0812">Transmembrane</keyword>